<accession>A0A1H8J110</accession>
<sequence>MGALYDYYRAGGRAAALVEPDVGRAGGGHGPGLPPFDAVEAKGIDPIVVLGQFVALVQGVPWTVDLVPMAMLHPPPEGAPRTAEEWDALPEDSPYLDGGAIVELGASVRDVLAGVDDGRLPDLAARWALIEEFAAWHLDPGDLLPVARALVALARRARQADQLLYCWMCL</sequence>
<reference evidence="1 2" key="1">
    <citation type="submission" date="2016-10" db="EMBL/GenBank/DDBJ databases">
        <authorList>
            <person name="de Groot N.N."/>
        </authorList>
    </citation>
    <scope>NUCLEOTIDE SEQUENCE [LARGE SCALE GENOMIC DNA]</scope>
    <source>
        <strain evidence="1 2">DSM 43357</strain>
    </source>
</reference>
<dbReference type="Proteomes" id="UP000198953">
    <property type="component" value="Unassembled WGS sequence"/>
</dbReference>
<evidence type="ECO:0000313" key="2">
    <source>
        <dbReference type="Proteomes" id="UP000198953"/>
    </source>
</evidence>
<dbReference type="AlphaFoldDB" id="A0A1H8J110"/>
<dbReference type="STRING" id="46177.SAMN05660976_08203"/>
<dbReference type="EMBL" id="FOBF01000034">
    <property type="protein sequence ID" value="SEN73658.1"/>
    <property type="molecule type" value="Genomic_DNA"/>
</dbReference>
<gene>
    <name evidence="1" type="ORF">SAMN05660976_08203</name>
</gene>
<name>A0A1H8J110_9ACTN</name>
<keyword evidence="2" id="KW-1185">Reference proteome</keyword>
<proteinExistence type="predicted"/>
<organism evidence="1 2">
    <name type="scientific">Nonomuraea pusilla</name>
    <dbReference type="NCBI Taxonomy" id="46177"/>
    <lineage>
        <taxon>Bacteria</taxon>
        <taxon>Bacillati</taxon>
        <taxon>Actinomycetota</taxon>
        <taxon>Actinomycetes</taxon>
        <taxon>Streptosporangiales</taxon>
        <taxon>Streptosporangiaceae</taxon>
        <taxon>Nonomuraea</taxon>
    </lineage>
</organism>
<evidence type="ECO:0000313" key="1">
    <source>
        <dbReference type="EMBL" id="SEN73658.1"/>
    </source>
</evidence>
<protein>
    <submittedName>
        <fullName evidence="1">Uncharacterized protein</fullName>
    </submittedName>
</protein>